<feature type="transmembrane region" description="Helical" evidence="1">
    <location>
        <begin position="345"/>
        <end position="367"/>
    </location>
</feature>
<organism evidence="2 3">
    <name type="scientific">Novosphingobium anseongense</name>
    <dbReference type="NCBI Taxonomy" id="3133436"/>
    <lineage>
        <taxon>Bacteria</taxon>
        <taxon>Pseudomonadati</taxon>
        <taxon>Pseudomonadota</taxon>
        <taxon>Alphaproteobacteria</taxon>
        <taxon>Sphingomonadales</taxon>
        <taxon>Sphingomonadaceae</taxon>
        <taxon>Novosphingobium</taxon>
    </lineage>
</organism>
<dbReference type="Proteomes" id="UP001361239">
    <property type="component" value="Unassembled WGS sequence"/>
</dbReference>
<comment type="caution">
    <text evidence="2">The sequence shown here is derived from an EMBL/GenBank/DDBJ whole genome shotgun (WGS) entry which is preliminary data.</text>
</comment>
<reference evidence="2 3" key="1">
    <citation type="submission" date="2024-03" db="EMBL/GenBank/DDBJ databases">
        <authorList>
            <person name="Jo J.-H."/>
        </authorList>
    </citation>
    <scope>NUCLEOTIDE SEQUENCE [LARGE SCALE GENOMIC DNA]</scope>
    <source>
        <strain evidence="2 3">PS1R-30</strain>
    </source>
</reference>
<feature type="transmembrane region" description="Helical" evidence="1">
    <location>
        <begin position="135"/>
        <end position="152"/>
    </location>
</feature>
<evidence type="ECO:0000313" key="2">
    <source>
        <dbReference type="EMBL" id="MEJ5976057.1"/>
    </source>
</evidence>
<proteinExistence type="predicted"/>
<keyword evidence="1" id="KW-0812">Transmembrane</keyword>
<feature type="transmembrane region" description="Helical" evidence="1">
    <location>
        <begin position="320"/>
        <end position="339"/>
    </location>
</feature>
<evidence type="ECO:0000313" key="3">
    <source>
        <dbReference type="Proteomes" id="UP001361239"/>
    </source>
</evidence>
<evidence type="ECO:0008006" key="4">
    <source>
        <dbReference type="Google" id="ProtNLM"/>
    </source>
</evidence>
<feature type="transmembrane region" description="Helical" evidence="1">
    <location>
        <begin position="84"/>
        <end position="103"/>
    </location>
</feature>
<evidence type="ECO:0000256" key="1">
    <source>
        <dbReference type="SAM" id="Phobius"/>
    </source>
</evidence>
<keyword evidence="1" id="KW-1133">Transmembrane helix</keyword>
<name>A0ABU8RTH4_9SPHN</name>
<sequence length="495" mass="54128">MIRAQTVRAWAFAFLVVALFAAMTLALICRGPWYDEFYTHYVTRPGPGFFALWPVWMRDNHPPLFYFLAWATNFLGDPFVLRRILNLGIALVGGGALFVLCRVRPALRPLAVPYVIALAGYLPMIGRVSELRSNFLAYVAAAIAVAALSELARPGQSPRSRGALAFLGVALAVSFSVHLAATMIVGAVSAAFGLRMLMTRDWRGAKELAAVGAIASAPFLVTTALQYGTIARNTQNFWIQSSAGEARWTIRLEIIANLTANWPLTAVASCGLAMLGWQTVKERRLSDFAWLTATLGVGVVLAVIVLIIAHLQRPFVIDRYLVSLHPPIAMILAIGVATVTKRVSASIATLIDGVMIIGSLFAIYASLQQTLKSPSWNGTAVKIAQITGRCPGVIVHVDEYWNKNTQLLPPVENRAVFPYAYRWVARAHGFELAPASSRAIAEKCPTVIWAEHAFNQRPDAEHVSARLRQQGFTKTDGRLERIGDGWIYVIPPPSP</sequence>
<feature type="transmembrane region" description="Helical" evidence="1">
    <location>
        <begin position="288"/>
        <end position="308"/>
    </location>
</feature>
<accession>A0ABU8RTH4</accession>
<keyword evidence="3" id="KW-1185">Reference proteome</keyword>
<feature type="transmembrane region" description="Helical" evidence="1">
    <location>
        <begin position="110"/>
        <end position="129"/>
    </location>
</feature>
<dbReference type="RefSeq" id="WP_339585978.1">
    <property type="nucleotide sequence ID" value="NZ_JBBHJZ010000001.1"/>
</dbReference>
<gene>
    <name evidence="2" type="ORF">WG901_05390</name>
</gene>
<keyword evidence="1" id="KW-0472">Membrane</keyword>
<protein>
    <recommendedName>
        <fullName evidence="4">Glycosyltransferase RgtA/B/C/D-like domain-containing protein</fullName>
    </recommendedName>
</protein>
<dbReference type="EMBL" id="JBBHJZ010000001">
    <property type="protein sequence ID" value="MEJ5976057.1"/>
    <property type="molecule type" value="Genomic_DNA"/>
</dbReference>
<feature type="transmembrane region" description="Helical" evidence="1">
    <location>
        <begin position="252"/>
        <end position="276"/>
    </location>
</feature>
<feature type="transmembrane region" description="Helical" evidence="1">
    <location>
        <begin position="208"/>
        <end position="231"/>
    </location>
</feature>
<feature type="transmembrane region" description="Helical" evidence="1">
    <location>
        <begin position="164"/>
        <end position="188"/>
    </location>
</feature>